<organism evidence="9 10">
    <name type="scientific">Acidithiobacillus ferrooxidans</name>
    <name type="common">Thiobacillus ferrooxidans</name>
    <dbReference type="NCBI Taxonomy" id="920"/>
    <lineage>
        <taxon>Bacteria</taxon>
        <taxon>Pseudomonadati</taxon>
        <taxon>Pseudomonadota</taxon>
        <taxon>Acidithiobacillia</taxon>
        <taxon>Acidithiobacillales</taxon>
        <taxon>Acidithiobacillaceae</taxon>
        <taxon>Acidithiobacillus</taxon>
    </lineage>
</organism>
<dbReference type="EMBL" id="LVXZ01000038">
    <property type="protein sequence ID" value="OAP92641.1"/>
    <property type="molecule type" value="Genomic_DNA"/>
</dbReference>
<evidence type="ECO:0000256" key="7">
    <source>
        <dbReference type="ARBA" id="ARBA00023204"/>
    </source>
</evidence>
<evidence type="ECO:0000256" key="2">
    <source>
        <dbReference type="ARBA" id="ARBA00022723"/>
    </source>
</evidence>
<gene>
    <name evidence="9" type="ORF">A4H96_03790</name>
</gene>
<dbReference type="GO" id="GO:0006281">
    <property type="term" value="P:DNA repair"/>
    <property type="evidence" value="ECO:0007669"/>
    <property type="project" value="UniProtKB-KW"/>
</dbReference>
<accession>A0A179BND4</accession>
<dbReference type="PANTHER" id="PTHR33693">
    <property type="entry name" value="TYPE-5 URACIL-DNA GLYCOSYLASE"/>
    <property type="match status" value="1"/>
</dbReference>
<dbReference type="SMART" id="SM00986">
    <property type="entry name" value="UDG"/>
    <property type="match status" value="1"/>
</dbReference>
<sequence>MTCTKCEALCASRAQIVEPDLPEFDRPCRVLVIGEAPGADEDTQGKGFVGRAGRTLHTLLEEHELRRGYDYGCANVVRCRPPENRKPTKLEIEACLPKLAETISTSKPQVVLAVGDTAAQVFMGKHHDIGLLQKIQYLKENAYCPRSLLGYGSVLDMKWPYGTRLFVIPHTSPLAWNRNAPDGRKWSEVGAEQVRRMVKLL</sequence>
<name>A0A179BND4_ACIFR</name>
<dbReference type="SMART" id="SM00987">
    <property type="entry name" value="UreE_C"/>
    <property type="match status" value="1"/>
</dbReference>
<evidence type="ECO:0000256" key="6">
    <source>
        <dbReference type="ARBA" id="ARBA00023014"/>
    </source>
</evidence>
<evidence type="ECO:0000313" key="10">
    <source>
        <dbReference type="Proteomes" id="UP000078302"/>
    </source>
</evidence>
<keyword evidence="3" id="KW-0227">DNA damage</keyword>
<dbReference type="GO" id="GO:0097506">
    <property type="term" value="F:deaminated base DNA N-glycosylase activity"/>
    <property type="evidence" value="ECO:0007669"/>
    <property type="project" value="UniProtKB-ARBA"/>
</dbReference>
<dbReference type="Gene3D" id="3.40.470.10">
    <property type="entry name" value="Uracil-DNA glycosylase-like domain"/>
    <property type="match status" value="1"/>
</dbReference>
<evidence type="ECO:0000256" key="1">
    <source>
        <dbReference type="ARBA" id="ARBA00022485"/>
    </source>
</evidence>
<proteinExistence type="predicted"/>
<dbReference type="InterPro" id="IPR005122">
    <property type="entry name" value="Uracil-DNA_glycosylase-like"/>
</dbReference>
<dbReference type="InterPro" id="IPR051536">
    <property type="entry name" value="UDG_Type-4/5"/>
</dbReference>
<dbReference type="RefSeq" id="WP_064218369.1">
    <property type="nucleotide sequence ID" value="NZ_LVXZ01000038.1"/>
</dbReference>
<dbReference type="GO" id="GO:0046872">
    <property type="term" value="F:metal ion binding"/>
    <property type="evidence" value="ECO:0007669"/>
    <property type="project" value="UniProtKB-KW"/>
</dbReference>
<dbReference type="PANTHER" id="PTHR33693:SF1">
    <property type="entry name" value="TYPE-4 URACIL-DNA GLYCOSYLASE"/>
    <property type="match status" value="1"/>
</dbReference>
<dbReference type="Proteomes" id="UP000078302">
    <property type="component" value="Unassembled WGS sequence"/>
</dbReference>
<feature type="domain" description="Uracil-DNA glycosylase-like" evidence="8">
    <location>
        <begin position="21"/>
        <end position="190"/>
    </location>
</feature>
<evidence type="ECO:0000313" key="9">
    <source>
        <dbReference type="EMBL" id="OAP92641.1"/>
    </source>
</evidence>
<dbReference type="GO" id="GO:0051539">
    <property type="term" value="F:4 iron, 4 sulfur cluster binding"/>
    <property type="evidence" value="ECO:0007669"/>
    <property type="project" value="UniProtKB-KW"/>
</dbReference>
<evidence type="ECO:0000256" key="3">
    <source>
        <dbReference type="ARBA" id="ARBA00022763"/>
    </source>
</evidence>
<evidence type="ECO:0000256" key="5">
    <source>
        <dbReference type="ARBA" id="ARBA00023004"/>
    </source>
</evidence>
<dbReference type="InterPro" id="IPR036895">
    <property type="entry name" value="Uracil-DNA_glycosylase-like_sf"/>
</dbReference>
<dbReference type="CDD" id="cd10030">
    <property type="entry name" value="UDG-F4_TTUDGA_SPO1dp_like"/>
    <property type="match status" value="1"/>
</dbReference>
<dbReference type="Pfam" id="PF03167">
    <property type="entry name" value="UDG"/>
    <property type="match status" value="1"/>
</dbReference>
<keyword evidence="7" id="KW-0234">DNA repair</keyword>
<keyword evidence="10" id="KW-1185">Reference proteome</keyword>
<protein>
    <recommendedName>
        <fullName evidence="8">Uracil-DNA glycosylase-like domain-containing protein</fullName>
    </recommendedName>
</protein>
<reference evidence="9 10" key="1">
    <citation type="submission" date="2016-04" db="EMBL/GenBank/DDBJ databases">
        <title>Acidithiobacillus ferrooxidans genome sequencing and assembly.</title>
        <authorList>
            <person name="Zhou Z."/>
        </authorList>
    </citation>
    <scope>NUCLEOTIDE SEQUENCE [LARGE SCALE GENOMIC DNA]</scope>
    <source>
        <strain evidence="9 10">BY0502</strain>
    </source>
</reference>
<dbReference type="SUPFAM" id="SSF52141">
    <property type="entry name" value="Uracil-DNA glycosylase-like"/>
    <property type="match status" value="1"/>
</dbReference>
<evidence type="ECO:0000256" key="4">
    <source>
        <dbReference type="ARBA" id="ARBA00022801"/>
    </source>
</evidence>
<dbReference type="OrthoDB" id="5296548at2"/>
<keyword evidence="2" id="KW-0479">Metal-binding</keyword>
<evidence type="ECO:0000259" key="8">
    <source>
        <dbReference type="SMART" id="SM00986"/>
    </source>
</evidence>
<keyword evidence="1" id="KW-0004">4Fe-4S</keyword>
<keyword evidence="5" id="KW-0408">Iron</keyword>
<dbReference type="AlphaFoldDB" id="A0A179BND4"/>
<comment type="caution">
    <text evidence="9">The sequence shown here is derived from an EMBL/GenBank/DDBJ whole genome shotgun (WGS) entry which is preliminary data.</text>
</comment>
<keyword evidence="4" id="KW-0378">Hydrolase</keyword>
<keyword evidence="6" id="KW-0411">Iron-sulfur</keyword>